<reference evidence="2" key="1">
    <citation type="submission" date="2021-02" db="EMBL/GenBank/DDBJ databases">
        <authorList>
            <person name="Dougan E. K."/>
            <person name="Rhodes N."/>
            <person name="Thang M."/>
            <person name="Chan C."/>
        </authorList>
    </citation>
    <scope>NUCLEOTIDE SEQUENCE</scope>
</reference>
<dbReference type="Proteomes" id="UP000654075">
    <property type="component" value="Unassembled WGS sequence"/>
</dbReference>
<name>A0A813DXE8_POLGL</name>
<feature type="signal peptide" evidence="1">
    <location>
        <begin position="1"/>
        <end position="23"/>
    </location>
</feature>
<organism evidence="2 3">
    <name type="scientific">Polarella glacialis</name>
    <name type="common">Dinoflagellate</name>
    <dbReference type="NCBI Taxonomy" id="89957"/>
    <lineage>
        <taxon>Eukaryota</taxon>
        <taxon>Sar</taxon>
        <taxon>Alveolata</taxon>
        <taxon>Dinophyceae</taxon>
        <taxon>Suessiales</taxon>
        <taxon>Suessiaceae</taxon>
        <taxon>Polarella</taxon>
    </lineage>
</organism>
<evidence type="ECO:0000313" key="3">
    <source>
        <dbReference type="Proteomes" id="UP000654075"/>
    </source>
</evidence>
<dbReference type="AlphaFoldDB" id="A0A813DXE8"/>
<accession>A0A813DXE8</accession>
<evidence type="ECO:0000256" key="1">
    <source>
        <dbReference type="SAM" id="SignalP"/>
    </source>
</evidence>
<proteinExistence type="predicted"/>
<feature type="chain" id="PRO_5032582633" evidence="1">
    <location>
        <begin position="24"/>
        <end position="110"/>
    </location>
</feature>
<protein>
    <submittedName>
        <fullName evidence="2">Uncharacterized protein</fullName>
    </submittedName>
</protein>
<gene>
    <name evidence="2" type="ORF">PGLA1383_LOCUS9747</name>
</gene>
<dbReference type="EMBL" id="CAJNNV010004659">
    <property type="protein sequence ID" value="CAE8591054.1"/>
    <property type="molecule type" value="Genomic_DNA"/>
</dbReference>
<keyword evidence="3" id="KW-1185">Reference proteome</keyword>
<evidence type="ECO:0000313" key="2">
    <source>
        <dbReference type="EMBL" id="CAE8591054.1"/>
    </source>
</evidence>
<sequence>MPALTLLLPGRVVSLVLLGRTLPALVHQVASPALLAHTLPVLAHQMAIHALLAQPPPALGHRQSGSSSCASCDAGTYYPTAGSSCGSCAVGTYSSALAHQGARPALLARC</sequence>
<comment type="caution">
    <text evidence="2">The sequence shown here is derived from an EMBL/GenBank/DDBJ whole genome shotgun (WGS) entry which is preliminary data.</text>
</comment>
<keyword evidence="1" id="KW-0732">Signal</keyword>